<feature type="transmembrane region" description="Helical" evidence="1">
    <location>
        <begin position="55"/>
        <end position="76"/>
    </location>
</feature>
<sequence length="155" mass="17462">MSTKNSNNLNSIRKFLFTPFKQSKIYFSIVNALNLILIVVCAFKHNFTASDLSTLAQLTLNLVFVIGAIGLTIFSLKLDTNNSFTQSEETKKNLTYSYIGLIFLNSSIAITSYILSLIDFGSFINKWYSIIALMVLLRSITSTLNTIITYFNIKD</sequence>
<reference evidence="2 3" key="1">
    <citation type="submission" date="2015-11" db="EMBL/GenBank/DDBJ databases">
        <authorList>
            <person name="Hill K.K."/>
            <person name="Shirey T.B."/>
            <person name="Raphael B."/>
            <person name="Daligault H.E."/>
            <person name="Davenport K.W."/>
            <person name="Bruce D.C."/>
            <person name="Foley B.T."/>
            <person name="Johnson S.L."/>
        </authorList>
    </citation>
    <scope>NUCLEOTIDE SEQUENCE [LARGE SCALE GENOMIC DNA]</scope>
    <source>
        <strain evidence="2 3">CDC_1632</strain>
    </source>
</reference>
<dbReference type="RefSeq" id="WP_045898993.1">
    <property type="nucleotide sequence ID" value="NZ_CP013243.1"/>
</dbReference>
<evidence type="ECO:0000256" key="1">
    <source>
        <dbReference type="SAM" id="Phobius"/>
    </source>
</evidence>
<feature type="transmembrane region" description="Helical" evidence="1">
    <location>
        <begin position="130"/>
        <end position="153"/>
    </location>
</feature>
<keyword evidence="1" id="KW-0472">Membrane</keyword>
<keyword evidence="1" id="KW-1133">Transmembrane helix</keyword>
<evidence type="ECO:0000313" key="2">
    <source>
        <dbReference type="EMBL" id="APH14543.1"/>
    </source>
</evidence>
<name>A0A1L3NEK5_CLOSG</name>
<dbReference type="EMBL" id="CP013243">
    <property type="protein sequence ID" value="APH14543.1"/>
    <property type="molecule type" value="Genomic_DNA"/>
</dbReference>
<gene>
    <name evidence="2" type="ORF">NPD5_3855</name>
</gene>
<dbReference type="AlphaFoldDB" id="A0A1L3NEK5"/>
<organism evidence="2 3">
    <name type="scientific">Clostridium sporogenes</name>
    <dbReference type="NCBI Taxonomy" id="1509"/>
    <lineage>
        <taxon>Bacteria</taxon>
        <taxon>Bacillati</taxon>
        <taxon>Bacillota</taxon>
        <taxon>Clostridia</taxon>
        <taxon>Eubacteriales</taxon>
        <taxon>Clostridiaceae</taxon>
        <taxon>Clostridium</taxon>
    </lineage>
</organism>
<feature type="transmembrane region" description="Helical" evidence="1">
    <location>
        <begin position="96"/>
        <end position="118"/>
    </location>
</feature>
<protein>
    <submittedName>
        <fullName evidence="2">Putative membrane protein</fullName>
    </submittedName>
</protein>
<evidence type="ECO:0000313" key="3">
    <source>
        <dbReference type="Proteomes" id="UP000182204"/>
    </source>
</evidence>
<accession>A0A1L3NEK5</accession>
<keyword evidence="1" id="KW-0812">Transmembrane</keyword>
<feature type="transmembrane region" description="Helical" evidence="1">
    <location>
        <begin position="25"/>
        <end position="43"/>
    </location>
</feature>
<proteinExistence type="predicted"/>
<dbReference type="Proteomes" id="UP000182204">
    <property type="component" value="Chromosome"/>
</dbReference>